<keyword evidence="6 12" id="KW-0406">Ion transport</keyword>
<feature type="coiled-coil region" evidence="14">
    <location>
        <begin position="82"/>
        <end position="131"/>
    </location>
</feature>
<reference evidence="17" key="2">
    <citation type="submission" date="2015-06" db="EMBL/GenBank/DDBJ databases">
        <authorList>
            <person name="Hoefler B.C."/>
            <person name="Straight P.D."/>
        </authorList>
    </citation>
    <scope>NUCLEOTIDE SEQUENCE [LARGE SCALE GENOMIC DNA]</scope>
    <source>
        <strain evidence="17">73/13</strain>
    </source>
</reference>
<keyword evidence="7 12" id="KW-0472">Membrane</keyword>
<keyword evidence="19" id="KW-1185">Reference proteome</keyword>
<evidence type="ECO:0000256" key="8">
    <source>
        <dbReference type="ARBA" id="ARBA00023310"/>
    </source>
</evidence>
<reference evidence="18" key="1">
    <citation type="submission" date="2015-06" db="EMBL/GenBank/DDBJ databases">
        <authorList>
            <person name="Parisi A."/>
            <person name="Chiara M."/>
            <person name="Florio D."/>
            <person name="Miccolupo A."/>
            <person name="Manzari C."/>
            <person name="Mion D."/>
            <person name="Caruso M."/>
            <person name="D'erchia A.M."/>
            <person name="Zanoni R."/>
        </authorList>
    </citation>
    <scope>NUCLEOTIDE SEQUENCE [LARGE SCALE GENOMIC DNA]</scope>
    <source>
        <strain evidence="18">73/13</strain>
    </source>
</reference>
<evidence type="ECO:0000313" key="19">
    <source>
        <dbReference type="Proteomes" id="UP000811399"/>
    </source>
</evidence>
<evidence type="ECO:0000313" key="16">
    <source>
        <dbReference type="EMBL" id="MBS4241354.1"/>
    </source>
</evidence>
<evidence type="ECO:0000256" key="15">
    <source>
        <dbReference type="SAM" id="SignalP"/>
    </source>
</evidence>
<sequence>MKRLIYLICLLPLGAVAAPSGSGEYDIIPRTVNFVIFAVILYYLLVNPVRHFYKSRILKISSRLDEIQKKLLESKSKKLDMMKKLEEAKANAAEALIVSKKEAEILANGIREELQEELALLDRHFEEQKEYELRKMEKEVISQVLAELFDENSACFGQKEIVNIMMKKAS</sequence>
<keyword evidence="5 12" id="KW-1133">Transmembrane helix</keyword>
<dbReference type="AlphaFoldDB" id="A0A2G4R2Z8"/>
<dbReference type="GO" id="GO:0046933">
    <property type="term" value="F:proton-transporting ATP synthase activity, rotational mechanism"/>
    <property type="evidence" value="ECO:0007669"/>
    <property type="project" value="UniProtKB-UniRule"/>
</dbReference>
<dbReference type="EMBL" id="LDWY01000045">
    <property type="protein sequence ID" value="PHY90944.1"/>
    <property type="molecule type" value="Genomic_DNA"/>
</dbReference>
<evidence type="ECO:0000256" key="12">
    <source>
        <dbReference type="HAMAP-Rule" id="MF_01398"/>
    </source>
</evidence>
<dbReference type="HAMAP" id="MF_01398">
    <property type="entry name" value="ATP_synth_b_bprime"/>
    <property type="match status" value="1"/>
</dbReference>
<evidence type="ECO:0000256" key="5">
    <source>
        <dbReference type="ARBA" id="ARBA00022989"/>
    </source>
</evidence>
<protein>
    <recommendedName>
        <fullName evidence="12">ATP synthase subunit b</fullName>
    </recommendedName>
    <alternativeName>
        <fullName evidence="12">ATP synthase F(0) sector subunit b</fullName>
    </alternativeName>
    <alternativeName>
        <fullName evidence="12">ATPase subunit I</fullName>
    </alternativeName>
    <alternativeName>
        <fullName evidence="12">F-type ATPase subunit b</fullName>
        <shortName evidence="12">F-ATPase subunit b</shortName>
    </alternativeName>
</protein>
<keyword evidence="15" id="KW-0732">Signal</keyword>
<dbReference type="GO" id="GO:0005886">
    <property type="term" value="C:plasma membrane"/>
    <property type="evidence" value="ECO:0007669"/>
    <property type="project" value="UniProtKB-SubCell"/>
</dbReference>
<reference evidence="16 19" key="4">
    <citation type="journal article" date="2021" name="Syst. Appl. Microbiol.">
        <title>nCampylobacter vulpis sp. nov. isolated from wild red foxes.</title>
        <authorList>
            <person name="Parisi A."/>
            <person name="Chiara M."/>
            <person name="Caffara M."/>
            <person name="Mion D."/>
            <person name="Miller W.G."/>
            <person name="Caruso M."/>
            <person name="Manzari C."/>
            <person name="Florio D."/>
            <person name="Capozzi L."/>
            <person name="D'Erchia A.M."/>
            <person name="Manzulli V."/>
            <person name="Zanoni R.G."/>
        </authorList>
    </citation>
    <scope>NUCLEOTIDE SEQUENCE [LARGE SCALE GENOMIC DNA]</scope>
    <source>
        <strain evidence="16 19">52/13</strain>
    </source>
</reference>
<evidence type="ECO:0000256" key="14">
    <source>
        <dbReference type="SAM" id="Coils"/>
    </source>
</evidence>
<evidence type="ECO:0000256" key="11">
    <source>
        <dbReference type="ARBA" id="ARBA00037847"/>
    </source>
</evidence>
<keyword evidence="3 12" id="KW-0812">Transmembrane</keyword>
<evidence type="ECO:0000256" key="3">
    <source>
        <dbReference type="ARBA" id="ARBA00022692"/>
    </source>
</evidence>
<dbReference type="Pfam" id="PF00430">
    <property type="entry name" value="ATP-synt_B"/>
    <property type="match status" value="1"/>
</dbReference>
<reference evidence="16" key="3">
    <citation type="submission" date="2019-07" db="EMBL/GenBank/DDBJ databases">
        <authorList>
            <person name="Miller W.G."/>
        </authorList>
    </citation>
    <scope>NUCLEOTIDE SEQUENCE</scope>
    <source>
        <strain evidence="16">52/13</strain>
    </source>
</reference>
<comment type="similarity">
    <text evidence="12 13">Belongs to the ATPase B chain family.</text>
</comment>
<evidence type="ECO:0000256" key="6">
    <source>
        <dbReference type="ARBA" id="ARBA00023065"/>
    </source>
</evidence>
<evidence type="ECO:0000256" key="10">
    <source>
        <dbReference type="ARBA" id="ARBA00025614"/>
    </source>
</evidence>
<evidence type="ECO:0000256" key="1">
    <source>
        <dbReference type="ARBA" id="ARBA00022448"/>
    </source>
</evidence>
<dbReference type="Proteomes" id="UP000237472">
    <property type="component" value="Unassembled WGS sequence"/>
</dbReference>
<dbReference type="Proteomes" id="UP000811399">
    <property type="component" value="Unassembled WGS sequence"/>
</dbReference>
<dbReference type="GO" id="GO:0045259">
    <property type="term" value="C:proton-transporting ATP synthase complex"/>
    <property type="evidence" value="ECO:0007669"/>
    <property type="project" value="UniProtKB-KW"/>
</dbReference>
<keyword evidence="2 12" id="KW-0138">CF(0)</keyword>
<dbReference type="RefSeq" id="WP_099461422.1">
    <property type="nucleotide sequence ID" value="NZ_CP041617.1"/>
</dbReference>
<dbReference type="NCBIfam" id="NF006292">
    <property type="entry name" value="PRK08475.1"/>
    <property type="match status" value="1"/>
</dbReference>
<evidence type="ECO:0000256" key="4">
    <source>
        <dbReference type="ARBA" id="ARBA00022781"/>
    </source>
</evidence>
<feature type="transmembrane region" description="Helical" evidence="12">
    <location>
        <begin position="27"/>
        <end position="46"/>
    </location>
</feature>
<accession>A0A2G4R2Z8</accession>
<dbReference type="OrthoDB" id="5373033at2"/>
<dbReference type="EMBL" id="VJYU01000019">
    <property type="protein sequence ID" value="MBS4241354.1"/>
    <property type="molecule type" value="Genomic_DNA"/>
</dbReference>
<evidence type="ECO:0000256" key="9">
    <source>
        <dbReference type="ARBA" id="ARBA00025198"/>
    </source>
</evidence>
<evidence type="ECO:0000256" key="13">
    <source>
        <dbReference type="RuleBase" id="RU003848"/>
    </source>
</evidence>
<proteinExistence type="inferred from homology"/>
<comment type="function">
    <text evidence="10">Component of the F(0) channel, it forms part of the peripheral stalk, linking F(1) to F(0). The b'-subunit is a diverged and duplicated form of b found in plants and photosynthetic bacteria.</text>
</comment>
<evidence type="ECO:0000256" key="2">
    <source>
        <dbReference type="ARBA" id="ARBA00022547"/>
    </source>
</evidence>
<gene>
    <name evidence="12" type="primary">atpF</name>
    <name evidence="17" type="ORF">AA994_03835</name>
    <name evidence="16" type="ORF">CVU5213_06415</name>
</gene>
<feature type="signal peptide" evidence="15">
    <location>
        <begin position="1"/>
        <end position="17"/>
    </location>
</feature>
<keyword evidence="8 12" id="KW-0066">ATP synthesis</keyword>
<evidence type="ECO:0000313" key="17">
    <source>
        <dbReference type="EMBL" id="PHY90944.1"/>
    </source>
</evidence>
<comment type="subunit">
    <text evidence="12">F-type ATPases have 2 components, F(1) - the catalytic core - and F(0) - the membrane proton channel. F(1) has five subunits: alpha(3), beta(3), gamma(1), delta(1), epsilon(1). F(0) has three main subunits: a(1), b(2) and c(10-14). The alpha and beta chains form an alternating ring which encloses part of the gamma chain. F(1) is attached to F(0) by a central stalk formed by the gamma and epsilon chains, while a peripheral stalk is formed by the delta and b chains.</text>
</comment>
<name>A0A2G4R2Z8_9BACT</name>
<comment type="caution">
    <text evidence="17">The sequence shown here is derived from an EMBL/GenBank/DDBJ whole genome shotgun (WGS) entry which is preliminary data.</text>
</comment>
<evidence type="ECO:0000313" key="18">
    <source>
        <dbReference type="Proteomes" id="UP000237472"/>
    </source>
</evidence>
<dbReference type="GeneID" id="77267363"/>
<keyword evidence="1 12" id="KW-0813">Transport</keyword>
<comment type="function">
    <text evidence="9 12">F(1)F(0) ATP synthase produces ATP from ADP in the presence of a proton or sodium gradient. F-type ATPases consist of two structural domains, F(1) containing the extramembraneous catalytic core and F(0) containing the membrane proton channel, linked together by a central stalk and a peripheral stalk. During catalysis, ATP synthesis in the catalytic domain of F(1) is coupled via a rotary mechanism of the central stalk subunits to proton translocation.</text>
</comment>
<keyword evidence="14" id="KW-0175">Coiled coil</keyword>
<keyword evidence="4 12" id="KW-0375">Hydrogen ion transport</keyword>
<dbReference type="InterPro" id="IPR002146">
    <property type="entry name" value="ATP_synth_b/b'su_bac/chlpt"/>
</dbReference>
<keyword evidence="12" id="KW-1003">Cell membrane</keyword>
<organism evidence="17 18">
    <name type="scientific">Campylobacter vulpis</name>
    <dbReference type="NCBI Taxonomy" id="1655500"/>
    <lineage>
        <taxon>Bacteria</taxon>
        <taxon>Pseudomonadati</taxon>
        <taxon>Campylobacterota</taxon>
        <taxon>Epsilonproteobacteria</taxon>
        <taxon>Campylobacterales</taxon>
        <taxon>Campylobacteraceae</taxon>
        <taxon>Campylobacter</taxon>
    </lineage>
</organism>
<feature type="chain" id="PRO_5013720657" description="ATP synthase subunit b" evidence="15">
    <location>
        <begin position="18"/>
        <end position="170"/>
    </location>
</feature>
<dbReference type="GO" id="GO:0012505">
    <property type="term" value="C:endomembrane system"/>
    <property type="evidence" value="ECO:0007669"/>
    <property type="project" value="UniProtKB-SubCell"/>
</dbReference>
<evidence type="ECO:0000256" key="7">
    <source>
        <dbReference type="ARBA" id="ARBA00023136"/>
    </source>
</evidence>
<comment type="subcellular location">
    <subcellularLocation>
        <location evidence="12">Cell membrane</location>
        <topology evidence="12">Single-pass membrane protein</topology>
    </subcellularLocation>
    <subcellularLocation>
        <location evidence="11">Endomembrane system</location>
        <topology evidence="11">Single-pass membrane protein</topology>
    </subcellularLocation>
</comment>